<comment type="caution">
    <text evidence="1">The sequence shown here is derived from an EMBL/GenBank/DDBJ whole genome shotgun (WGS) entry which is preliminary data.</text>
</comment>
<evidence type="ECO:0000313" key="2">
    <source>
        <dbReference type="EMBL" id="CAF4902096.1"/>
    </source>
</evidence>
<dbReference type="EMBL" id="CAJOBG010040278">
    <property type="protein sequence ID" value="CAF4396323.1"/>
    <property type="molecule type" value="Genomic_DNA"/>
</dbReference>
<reference evidence="1" key="1">
    <citation type="submission" date="2021-02" db="EMBL/GenBank/DDBJ databases">
        <authorList>
            <person name="Nowell W R."/>
        </authorList>
    </citation>
    <scope>NUCLEOTIDE SEQUENCE</scope>
</reference>
<evidence type="ECO:0000313" key="3">
    <source>
        <dbReference type="Proteomes" id="UP000663866"/>
    </source>
</evidence>
<dbReference type="EMBL" id="CAJOBJ010176441">
    <property type="protein sequence ID" value="CAF4902096.1"/>
    <property type="molecule type" value="Genomic_DNA"/>
</dbReference>
<accession>A0A820NRT9</accession>
<feature type="non-terminal residue" evidence="1">
    <location>
        <position position="1"/>
    </location>
</feature>
<proteinExistence type="predicted"/>
<organism evidence="1 3">
    <name type="scientific">Rotaria magnacalcarata</name>
    <dbReference type="NCBI Taxonomy" id="392030"/>
    <lineage>
        <taxon>Eukaryota</taxon>
        <taxon>Metazoa</taxon>
        <taxon>Spiralia</taxon>
        <taxon>Gnathifera</taxon>
        <taxon>Rotifera</taxon>
        <taxon>Eurotatoria</taxon>
        <taxon>Bdelloidea</taxon>
        <taxon>Philodinida</taxon>
        <taxon>Philodinidae</taxon>
        <taxon>Rotaria</taxon>
    </lineage>
</organism>
<evidence type="ECO:0000313" key="1">
    <source>
        <dbReference type="EMBL" id="CAF4396323.1"/>
    </source>
</evidence>
<dbReference type="Proteomes" id="UP000681720">
    <property type="component" value="Unassembled WGS sequence"/>
</dbReference>
<keyword evidence="3" id="KW-1185">Reference proteome</keyword>
<dbReference type="InterPro" id="IPR036397">
    <property type="entry name" value="RNaseH_sf"/>
</dbReference>
<dbReference type="AlphaFoldDB" id="A0A820NRT9"/>
<name>A0A820NRT9_9BILA</name>
<dbReference type="Proteomes" id="UP000663866">
    <property type="component" value="Unassembled WGS sequence"/>
</dbReference>
<dbReference type="GO" id="GO:0003676">
    <property type="term" value="F:nucleic acid binding"/>
    <property type="evidence" value="ECO:0007669"/>
    <property type="project" value="InterPro"/>
</dbReference>
<gene>
    <name evidence="2" type="ORF">GIL414_LOCUS51887</name>
    <name evidence="1" type="ORF">OVN521_LOCUS34607</name>
</gene>
<dbReference type="Gene3D" id="3.30.420.10">
    <property type="entry name" value="Ribonuclease H-like superfamily/Ribonuclease H"/>
    <property type="match status" value="1"/>
</dbReference>
<sequence>WRAKFDKLAPDCIQQLTTEDGEKVDVWEAMCAYGKTSTFVYSNNMNSTKYCEVLKNLLNSINETITKRKEIHIPM</sequence>
<protein>
    <submittedName>
        <fullName evidence="1">Uncharacterized protein</fullName>
    </submittedName>
</protein>